<dbReference type="Pfam" id="PF17293">
    <property type="entry name" value="Arm-DNA-bind_5"/>
    <property type="match status" value="1"/>
</dbReference>
<accession>R9HQ91</accession>
<dbReference type="CDD" id="cd01185">
    <property type="entry name" value="INTN1_C_like"/>
    <property type="match status" value="1"/>
</dbReference>
<dbReference type="InterPro" id="IPR002104">
    <property type="entry name" value="Integrase_catalytic"/>
</dbReference>
<dbReference type="InterPro" id="IPR013762">
    <property type="entry name" value="Integrase-like_cat_sf"/>
</dbReference>
<evidence type="ECO:0000313" key="5">
    <source>
        <dbReference type="EMBL" id="EOS06157.1"/>
    </source>
</evidence>
<dbReference type="EMBL" id="ASSN01000002">
    <property type="protein sequence ID" value="EOS06157.1"/>
    <property type="molecule type" value="Genomic_DNA"/>
</dbReference>
<keyword evidence="2" id="KW-0238">DNA-binding</keyword>
<dbReference type="Pfam" id="PF00589">
    <property type="entry name" value="Phage_integrase"/>
    <property type="match status" value="1"/>
</dbReference>
<feature type="domain" description="Tyr recombinase" evidence="4">
    <location>
        <begin position="265"/>
        <end position="457"/>
    </location>
</feature>
<gene>
    <name evidence="5" type="ORF">C800_00112</name>
</gene>
<evidence type="ECO:0000256" key="2">
    <source>
        <dbReference type="ARBA" id="ARBA00023125"/>
    </source>
</evidence>
<dbReference type="InterPro" id="IPR035386">
    <property type="entry name" value="Arm-DNA-bind_5"/>
</dbReference>
<dbReference type="PANTHER" id="PTHR30349">
    <property type="entry name" value="PHAGE INTEGRASE-RELATED"/>
    <property type="match status" value="1"/>
</dbReference>
<dbReference type="HOGENOM" id="CLU_033139_7_1_10"/>
<keyword evidence="3" id="KW-0233">DNA recombination</keyword>
<reference evidence="5 6" key="1">
    <citation type="submission" date="2013-04" db="EMBL/GenBank/DDBJ databases">
        <title>The Genome Sequence of Bacteroides vulgatus dnLKV7.</title>
        <authorList>
            <consortium name="The Broad Institute Genomics Platform"/>
            <consortium name="The Broad Institute Genome Sequencing Center for Infectious Disease"/>
            <person name="Earl A."/>
            <person name="Xavier R."/>
            <person name="Kuhn K."/>
            <person name="Stappenbeck T."/>
            <person name="Walker B."/>
            <person name="Young S."/>
            <person name="Zeng Q."/>
            <person name="Gargeya S."/>
            <person name="Fitzgerald M."/>
            <person name="Haas B."/>
            <person name="Abouelleil A."/>
            <person name="Allen A.W."/>
            <person name="Alvarado L."/>
            <person name="Arachchi H.M."/>
            <person name="Berlin A.M."/>
            <person name="Chapman S.B."/>
            <person name="Gainer-Dewar J."/>
            <person name="Goldberg J."/>
            <person name="Griggs A."/>
            <person name="Gujja S."/>
            <person name="Hansen M."/>
            <person name="Howarth C."/>
            <person name="Imamovic A."/>
            <person name="Ireland A."/>
            <person name="Larimer J."/>
            <person name="McCowan C."/>
            <person name="Murphy C."/>
            <person name="Pearson M."/>
            <person name="Poon T.W."/>
            <person name="Priest M."/>
            <person name="Roberts A."/>
            <person name="Saif S."/>
            <person name="Shea T."/>
            <person name="Sisk P."/>
            <person name="Sykes S."/>
            <person name="Wortman J."/>
            <person name="Nusbaum C."/>
            <person name="Birren B."/>
        </authorList>
    </citation>
    <scope>NUCLEOTIDE SEQUENCE [LARGE SCALE GENOMIC DNA]</scope>
    <source>
        <strain evidence="6">dnLKV7</strain>
    </source>
</reference>
<dbReference type="Gene3D" id="1.10.150.130">
    <property type="match status" value="1"/>
</dbReference>
<comment type="similarity">
    <text evidence="1">Belongs to the 'phage' integrase family.</text>
</comment>
<evidence type="ECO:0000259" key="4">
    <source>
        <dbReference type="PROSITE" id="PS51898"/>
    </source>
</evidence>
<organism evidence="5 6">
    <name type="scientific">Phocaeicola vulgatus dnLKV7</name>
    <dbReference type="NCBI Taxonomy" id="1235786"/>
    <lineage>
        <taxon>Bacteria</taxon>
        <taxon>Pseudomonadati</taxon>
        <taxon>Bacteroidota</taxon>
        <taxon>Bacteroidia</taxon>
        <taxon>Bacteroidales</taxon>
        <taxon>Bacteroidaceae</taxon>
        <taxon>Phocaeicola</taxon>
    </lineage>
</organism>
<dbReference type="InterPro" id="IPR025269">
    <property type="entry name" value="SAM-like_dom"/>
</dbReference>
<dbReference type="InterPro" id="IPR050090">
    <property type="entry name" value="Tyrosine_recombinase_XerCD"/>
</dbReference>
<sequence>MHYSRCRVNLNLSKCLLLFQFLGVYLGVEFQTHPIMNIKRNIIFALESRKKNGVPIVENVPIRMRVIYASQRIEFTTGYRIDVAKWDADKQRVKNGCTNKLKQSASEINADLLKYYADMQNVFKEFEVQETMPTTQQLKDAFNLRMKDSSEEQQEEAQISFWEVFDEFVKECGNQNNWTASTYEKFAAVRNHLKEFKEDVTFEYFNDFGLNEYVNFLRDKKDMRNSTIGKQMGFLKWFLRWSFKKGHHQNIAYDAFKPKLKTTPKKVIFLTWDELNKLKDYQIPHDKQYLERVRDVFLFCCFTSLRYSDVRNLKRSDIKPDHIEVTTVKTADSLIIELNDHSKAILEKYKDVHFENHMALPVISNQKMNDYLKELGELAEINEPVRETYYKGNERIDEVTPKYALLSTHAGRKTFICNALALGIPAPVVMKWTGHSDYKAMKPYIDIADDIRANAMNKFNQL</sequence>
<dbReference type="PANTHER" id="PTHR30349:SF64">
    <property type="entry name" value="PROPHAGE INTEGRASE INTD-RELATED"/>
    <property type="match status" value="1"/>
</dbReference>
<dbReference type="GO" id="GO:0003677">
    <property type="term" value="F:DNA binding"/>
    <property type="evidence" value="ECO:0007669"/>
    <property type="project" value="UniProtKB-KW"/>
</dbReference>
<name>R9HQ91_PHOVU</name>
<proteinExistence type="inferred from homology"/>
<dbReference type="AlphaFoldDB" id="R9HQ91"/>
<protein>
    <recommendedName>
        <fullName evidence="4">Tyr recombinase domain-containing protein</fullName>
    </recommendedName>
</protein>
<dbReference type="GO" id="GO:0006310">
    <property type="term" value="P:DNA recombination"/>
    <property type="evidence" value="ECO:0007669"/>
    <property type="project" value="UniProtKB-KW"/>
</dbReference>
<evidence type="ECO:0000256" key="1">
    <source>
        <dbReference type="ARBA" id="ARBA00008857"/>
    </source>
</evidence>
<dbReference type="Proteomes" id="UP000014151">
    <property type="component" value="Unassembled WGS sequence"/>
</dbReference>
<dbReference type="SUPFAM" id="SSF56349">
    <property type="entry name" value="DNA breaking-rejoining enzymes"/>
    <property type="match status" value="1"/>
</dbReference>
<dbReference type="PATRIC" id="fig|1235786.3.peg.125"/>
<dbReference type="InterPro" id="IPR011010">
    <property type="entry name" value="DNA_brk_join_enz"/>
</dbReference>
<dbReference type="InterPro" id="IPR010998">
    <property type="entry name" value="Integrase_recombinase_N"/>
</dbReference>
<dbReference type="Pfam" id="PF13102">
    <property type="entry name" value="Phage_int_SAM_5"/>
    <property type="match status" value="1"/>
</dbReference>
<evidence type="ECO:0000313" key="6">
    <source>
        <dbReference type="Proteomes" id="UP000014151"/>
    </source>
</evidence>
<evidence type="ECO:0000256" key="3">
    <source>
        <dbReference type="ARBA" id="ARBA00023172"/>
    </source>
</evidence>
<dbReference type="Gene3D" id="1.10.443.10">
    <property type="entry name" value="Intergrase catalytic core"/>
    <property type="match status" value="1"/>
</dbReference>
<dbReference type="PROSITE" id="PS51898">
    <property type="entry name" value="TYR_RECOMBINASE"/>
    <property type="match status" value="1"/>
</dbReference>
<comment type="caution">
    <text evidence="5">The sequence shown here is derived from an EMBL/GenBank/DDBJ whole genome shotgun (WGS) entry which is preliminary data.</text>
</comment>
<dbReference type="GO" id="GO:0015074">
    <property type="term" value="P:DNA integration"/>
    <property type="evidence" value="ECO:0007669"/>
    <property type="project" value="InterPro"/>
</dbReference>